<protein>
    <recommendedName>
        <fullName evidence="3">histidine kinase</fullName>
        <ecNumber evidence="3">2.7.13.3</ecNumber>
    </recommendedName>
</protein>
<evidence type="ECO:0000256" key="4">
    <source>
        <dbReference type="ARBA" id="ARBA00022475"/>
    </source>
</evidence>
<dbReference type="Pfam" id="PF00512">
    <property type="entry name" value="HisKA"/>
    <property type="match status" value="1"/>
</dbReference>
<feature type="domain" description="Histidine kinase" evidence="16">
    <location>
        <begin position="276"/>
        <end position="493"/>
    </location>
</feature>
<dbReference type="SUPFAM" id="SSF47384">
    <property type="entry name" value="Homodimeric domain of signal transducing histidine kinase"/>
    <property type="match status" value="1"/>
</dbReference>
<evidence type="ECO:0000256" key="2">
    <source>
        <dbReference type="ARBA" id="ARBA00004651"/>
    </source>
</evidence>
<evidence type="ECO:0000256" key="14">
    <source>
        <dbReference type="SAM" id="Coils"/>
    </source>
</evidence>
<feature type="transmembrane region" description="Helical" evidence="15">
    <location>
        <begin position="183"/>
        <end position="204"/>
    </location>
</feature>
<dbReference type="AlphaFoldDB" id="M1MDG6"/>
<keyword evidence="10" id="KW-0067">ATP-binding</keyword>
<dbReference type="Proteomes" id="UP000011728">
    <property type="component" value="Chromosome"/>
</dbReference>
<evidence type="ECO:0000256" key="7">
    <source>
        <dbReference type="ARBA" id="ARBA00022692"/>
    </source>
</evidence>
<dbReference type="SMART" id="SM00388">
    <property type="entry name" value="HisKA"/>
    <property type="match status" value="1"/>
</dbReference>
<dbReference type="Pfam" id="PF00672">
    <property type="entry name" value="HAMP"/>
    <property type="match status" value="1"/>
</dbReference>
<keyword evidence="9 18" id="KW-0418">Kinase</keyword>
<sequence>MKAKKIKRSVTTEFFVTYFLGYIGITLIILLSVVISFMSYEFFCRSSKFNSYFEELGTKLTTDSTSVTDEELAIVDGFVIKIQNDKVSFSKGNVIKEFNNLSLESYMKFFGVNKDNKTSLNDDFLAYTIMNGFNSSVFNTENDIKYTIFTKYLEEENSLIVMGCPYEQITVPNKITKIIPHNFIIKIISLINVSAILLIVYILARVSSKAFIKPIKTLLKGVIEISQGNYDIEININTKNEFLELANGFNMMAETIKNERKEKEKLEKAKETLILDISHDLKNPLASILGYSETLINNTDLDESEKTEYLTIINKNSQRANKLITDLFEFSLYAKTDYELITAKIDICEFLRQTIANYIAEFDHKKFQYDFDICEDAYFVMADEEKLARAINNILDNKIKYNSEGNTIGIKTEIRGNCFYIILSDDGEPIPQEYKENIFNPFVRVDKSRNSKTGGTGLGLSITKKILDKHNGDIRIIDSNEGTSFEVMLPLVGVKSGK</sequence>
<dbReference type="CDD" id="cd06225">
    <property type="entry name" value="HAMP"/>
    <property type="match status" value="1"/>
</dbReference>
<dbReference type="eggNOG" id="COG5002">
    <property type="taxonomic scope" value="Bacteria"/>
</dbReference>
<evidence type="ECO:0000256" key="12">
    <source>
        <dbReference type="ARBA" id="ARBA00023012"/>
    </source>
</evidence>
<proteinExistence type="predicted"/>
<dbReference type="PROSITE" id="PS50109">
    <property type="entry name" value="HIS_KIN"/>
    <property type="match status" value="1"/>
</dbReference>
<evidence type="ECO:0000313" key="19">
    <source>
        <dbReference type="Proteomes" id="UP000011728"/>
    </source>
</evidence>
<accession>M1MDG6</accession>
<dbReference type="SMART" id="SM00387">
    <property type="entry name" value="HATPase_c"/>
    <property type="match status" value="1"/>
</dbReference>
<dbReference type="InterPro" id="IPR003661">
    <property type="entry name" value="HisK_dim/P_dom"/>
</dbReference>
<dbReference type="Pfam" id="PF02518">
    <property type="entry name" value="HATPase_c"/>
    <property type="match status" value="1"/>
</dbReference>
<dbReference type="InterPro" id="IPR050398">
    <property type="entry name" value="HssS/ArlS-like"/>
</dbReference>
<dbReference type="InterPro" id="IPR005467">
    <property type="entry name" value="His_kinase_dom"/>
</dbReference>
<feature type="coiled-coil region" evidence="14">
    <location>
        <begin position="249"/>
        <end position="276"/>
    </location>
</feature>
<dbReference type="SUPFAM" id="SSF55874">
    <property type="entry name" value="ATPase domain of HSP90 chaperone/DNA topoisomerase II/histidine kinase"/>
    <property type="match status" value="1"/>
</dbReference>
<dbReference type="InterPro" id="IPR036097">
    <property type="entry name" value="HisK_dim/P_sf"/>
</dbReference>
<evidence type="ECO:0000256" key="1">
    <source>
        <dbReference type="ARBA" id="ARBA00000085"/>
    </source>
</evidence>
<evidence type="ECO:0000256" key="13">
    <source>
        <dbReference type="ARBA" id="ARBA00023136"/>
    </source>
</evidence>
<dbReference type="CDD" id="cd00082">
    <property type="entry name" value="HisKA"/>
    <property type="match status" value="1"/>
</dbReference>
<dbReference type="GO" id="GO:0000155">
    <property type="term" value="F:phosphorelay sensor kinase activity"/>
    <property type="evidence" value="ECO:0007669"/>
    <property type="project" value="InterPro"/>
</dbReference>
<feature type="transmembrane region" description="Helical" evidence="15">
    <location>
        <begin position="20"/>
        <end position="43"/>
    </location>
</feature>
<evidence type="ECO:0000256" key="11">
    <source>
        <dbReference type="ARBA" id="ARBA00022989"/>
    </source>
</evidence>
<dbReference type="RefSeq" id="WP_015390764.1">
    <property type="nucleotide sequence ID" value="NC_020291.1"/>
</dbReference>
<keyword evidence="7 15" id="KW-0812">Transmembrane</keyword>
<dbReference type="InterPro" id="IPR036890">
    <property type="entry name" value="HATPase_C_sf"/>
</dbReference>
<comment type="catalytic activity">
    <reaction evidence="1">
        <text>ATP + protein L-histidine = ADP + protein N-phospho-L-histidine.</text>
        <dbReference type="EC" id="2.7.13.3"/>
    </reaction>
</comment>
<dbReference type="FunFam" id="3.30.565.10:FF:000006">
    <property type="entry name" value="Sensor histidine kinase WalK"/>
    <property type="match status" value="1"/>
</dbReference>
<dbReference type="InterPro" id="IPR003660">
    <property type="entry name" value="HAMP_dom"/>
</dbReference>
<dbReference type="Gene3D" id="3.30.565.10">
    <property type="entry name" value="Histidine kinase-like ATPase, C-terminal domain"/>
    <property type="match status" value="1"/>
</dbReference>
<dbReference type="PANTHER" id="PTHR45528">
    <property type="entry name" value="SENSOR HISTIDINE KINASE CPXA"/>
    <property type="match status" value="1"/>
</dbReference>
<dbReference type="PATRIC" id="fig|931276.5.peg.610"/>
<evidence type="ECO:0000256" key="9">
    <source>
        <dbReference type="ARBA" id="ARBA00022777"/>
    </source>
</evidence>
<evidence type="ECO:0000313" key="18">
    <source>
        <dbReference type="EMBL" id="AGF54438.1"/>
    </source>
</evidence>
<comment type="subcellular location">
    <subcellularLocation>
        <location evidence="2">Cell membrane</location>
        <topology evidence="2">Multi-pass membrane protein</topology>
    </subcellularLocation>
</comment>
<dbReference type="InterPro" id="IPR003594">
    <property type="entry name" value="HATPase_dom"/>
</dbReference>
<dbReference type="Gene3D" id="1.10.287.130">
    <property type="match status" value="1"/>
</dbReference>
<name>M1MDG6_9CLOT</name>
<dbReference type="KEGG" id="csr:Cspa_c06530"/>
<evidence type="ECO:0000259" key="16">
    <source>
        <dbReference type="PROSITE" id="PS50109"/>
    </source>
</evidence>
<reference evidence="18 19" key="1">
    <citation type="submission" date="2013-02" db="EMBL/GenBank/DDBJ databases">
        <title>Genome sequence of Clostridium saccharoperbutylacetonicum N1-4(HMT).</title>
        <authorList>
            <person name="Poehlein A."/>
            <person name="Daniel R."/>
        </authorList>
    </citation>
    <scope>NUCLEOTIDE SEQUENCE [LARGE SCALE GENOMIC DNA]</scope>
    <source>
        <strain evidence="19">N1-4(HMT)</strain>
    </source>
</reference>
<dbReference type="GO" id="GO:0005886">
    <property type="term" value="C:plasma membrane"/>
    <property type="evidence" value="ECO:0007669"/>
    <property type="project" value="UniProtKB-SubCell"/>
</dbReference>
<keyword evidence="8" id="KW-0547">Nucleotide-binding</keyword>
<evidence type="ECO:0000256" key="8">
    <source>
        <dbReference type="ARBA" id="ARBA00022741"/>
    </source>
</evidence>
<dbReference type="PROSITE" id="PS50885">
    <property type="entry name" value="HAMP"/>
    <property type="match status" value="1"/>
</dbReference>
<keyword evidence="6 18" id="KW-0808">Transferase</keyword>
<keyword evidence="4" id="KW-1003">Cell membrane</keyword>
<keyword evidence="19" id="KW-1185">Reference proteome</keyword>
<gene>
    <name evidence="18" type="primary">resE3</name>
    <name evidence="18" type="ORF">Cspa_c06530</name>
</gene>
<dbReference type="EC" id="2.7.13.3" evidence="3"/>
<evidence type="ECO:0000259" key="17">
    <source>
        <dbReference type="PROSITE" id="PS50885"/>
    </source>
</evidence>
<dbReference type="GO" id="GO:0005524">
    <property type="term" value="F:ATP binding"/>
    <property type="evidence" value="ECO:0007669"/>
    <property type="project" value="UniProtKB-KW"/>
</dbReference>
<evidence type="ECO:0000256" key="6">
    <source>
        <dbReference type="ARBA" id="ARBA00022679"/>
    </source>
</evidence>
<keyword evidence="13 15" id="KW-0472">Membrane</keyword>
<dbReference type="PANTHER" id="PTHR45528:SF1">
    <property type="entry name" value="SENSOR HISTIDINE KINASE CPXA"/>
    <property type="match status" value="1"/>
</dbReference>
<dbReference type="InterPro" id="IPR004358">
    <property type="entry name" value="Sig_transdc_His_kin-like_C"/>
</dbReference>
<evidence type="ECO:0000256" key="15">
    <source>
        <dbReference type="SAM" id="Phobius"/>
    </source>
</evidence>
<keyword evidence="12" id="KW-0902">Two-component regulatory system</keyword>
<dbReference type="HOGENOM" id="CLU_000445_89_6_9"/>
<evidence type="ECO:0000256" key="10">
    <source>
        <dbReference type="ARBA" id="ARBA00022840"/>
    </source>
</evidence>
<evidence type="ECO:0000256" key="3">
    <source>
        <dbReference type="ARBA" id="ARBA00012438"/>
    </source>
</evidence>
<evidence type="ECO:0000256" key="5">
    <source>
        <dbReference type="ARBA" id="ARBA00022553"/>
    </source>
</evidence>
<organism evidence="18 19">
    <name type="scientific">Clostridium saccharoperbutylacetonicum N1-4(HMT)</name>
    <dbReference type="NCBI Taxonomy" id="931276"/>
    <lineage>
        <taxon>Bacteria</taxon>
        <taxon>Bacillati</taxon>
        <taxon>Bacillota</taxon>
        <taxon>Clostridia</taxon>
        <taxon>Eubacteriales</taxon>
        <taxon>Clostridiaceae</taxon>
        <taxon>Clostridium</taxon>
    </lineage>
</organism>
<dbReference type="PRINTS" id="PR00344">
    <property type="entry name" value="BCTRLSENSOR"/>
</dbReference>
<dbReference type="STRING" id="36745.CLSAP_06730"/>
<feature type="domain" description="HAMP" evidence="17">
    <location>
        <begin position="209"/>
        <end position="261"/>
    </location>
</feature>
<keyword evidence="14" id="KW-0175">Coiled coil</keyword>
<dbReference type="SMART" id="SM00304">
    <property type="entry name" value="HAMP"/>
    <property type="match status" value="1"/>
</dbReference>
<keyword evidence="11 15" id="KW-1133">Transmembrane helix</keyword>
<keyword evidence="5" id="KW-0597">Phosphoprotein</keyword>
<dbReference type="SUPFAM" id="SSF158472">
    <property type="entry name" value="HAMP domain-like"/>
    <property type="match status" value="1"/>
</dbReference>
<dbReference type="Gene3D" id="6.10.340.10">
    <property type="match status" value="1"/>
</dbReference>
<dbReference type="EMBL" id="CP004121">
    <property type="protein sequence ID" value="AGF54438.1"/>
    <property type="molecule type" value="Genomic_DNA"/>
</dbReference>